<sequence length="293" mass="32072">MTSQRLSPAVEQLTTLCGAVADSFEKGTELLHETSGIRLSEPTVQRTTEAAGVRIAEHFRRGQVFGGKRPWSWFRDACGRTVGYISIDATGVRQQGPGGSQADGRMAYVGSGFNPLPDQERVFELLPGPGEKMRARYVSGLYPLAEMGPLLRKRGAQVGLDQAKVWVALCDGGSGLEDFDENFPRVEAVILDFYHAAEHRAKLAGVLHPTDETVAQSQAKAWSRVLREEGGEVLIAVLESWSWPSVNGLARVRGEVLGYFRNQVHRMDYPSYEANGWYIGSGAIDSACKTVVD</sequence>
<organism evidence="1 2">
    <name type="scientific">Gemmata massiliana</name>
    <dbReference type="NCBI Taxonomy" id="1210884"/>
    <lineage>
        <taxon>Bacteria</taxon>
        <taxon>Pseudomonadati</taxon>
        <taxon>Planctomycetota</taxon>
        <taxon>Planctomycetia</taxon>
        <taxon>Gemmatales</taxon>
        <taxon>Gemmataceae</taxon>
        <taxon>Gemmata</taxon>
    </lineage>
</organism>
<name>A0A6P2D713_9BACT</name>
<dbReference type="Proteomes" id="UP000464178">
    <property type="component" value="Chromosome"/>
</dbReference>
<proteinExistence type="predicted"/>
<keyword evidence="2" id="KW-1185">Reference proteome</keyword>
<dbReference type="EMBL" id="LR593886">
    <property type="protein sequence ID" value="VTR95220.1"/>
    <property type="molecule type" value="Genomic_DNA"/>
</dbReference>
<dbReference type="AlphaFoldDB" id="A0A6P2D713"/>
<gene>
    <name evidence="1" type="ORF">SOIL9_24940</name>
</gene>
<dbReference type="KEGG" id="gms:SOIL9_24940"/>
<evidence type="ECO:0000313" key="2">
    <source>
        <dbReference type="Proteomes" id="UP000464178"/>
    </source>
</evidence>
<reference evidence="1 2" key="1">
    <citation type="submission" date="2019-05" db="EMBL/GenBank/DDBJ databases">
        <authorList>
            <consortium name="Science for Life Laboratories"/>
        </authorList>
    </citation>
    <scope>NUCLEOTIDE SEQUENCE [LARGE SCALE GENOMIC DNA]</scope>
    <source>
        <strain evidence="1">Soil9</strain>
    </source>
</reference>
<evidence type="ECO:0000313" key="1">
    <source>
        <dbReference type="EMBL" id="VTR95220.1"/>
    </source>
</evidence>
<protein>
    <submittedName>
        <fullName evidence="1">Uncharacterized protein family (UPF0236)</fullName>
    </submittedName>
</protein>
<accession>A0A6P2D713</accession>